<dbReference type="EMBL" id="CM026429">
    <property type="protein sequence ID" value="KAG0565140.1"/>
    <property type="molecule type" value="Genomic_DNA"/>
</dbReference>
<evidence type="ECO:0000256" key="2">
    <source>
        <dbReference type="SAM" id="MobiDB-lite"/>
    </source>
</evidence>
<dbReference type="PANTHER" id="PTHR34122">
    <property type="entry name" value="EXPRESSED PROTEIN-RELATED"/>
    <property type="match status" value="1"/>
</dbReference>
<feature type="compositionally biased region" description="Basic and acidic residues" evidence="2">
    <location>
        <begin position="89"/>
        <end position="105"/>
    </location>
</feature>
<feature type="compositionally biased region" description="Basic and acidic residues" evidence="2">
    <location>
        <begin position="299"/>
        <end position="312"/>
    </location>
</feature>
<feature type="domain" description="WRC" evidence="3">
    <location>
        <begin position="396"/>
        <end position="440"/>
    </location>
</feature>
<organism evidence="4 5">
    <name type="scientific">Ceratodon purpureus</name>
    <name type="common">Fire moss</name>
    <name type="synonym">Dicranum purpureum</name>
    <dbReference type="NCBI Taxonomy" id="3225"/>
    <lineage>
        <taxon>Eukaryota</taxon>
        <taxon>Viridiplantae</taxon>
        <taxon>Streptophyta</taxon>
        <taxon>Embryophyta</taxon>
        <taxon>Bryophyta</taxon>
        <taxon>Bryophytina</taxon>
        <taxon>Bryopsida</taxon>
        <taxon>Dicranidae</taxon>
        <taxon>Pseudoditrichales</taxon>
        <taxon>Ditrichaceae</taxon>
        <taxon>Ceratodon</taxon>
    </lineage>
</organism>
<dbReference type="Pfam" id="PF08879">
    <property type="entry name" value="WRC"/>
    <property type="match status" value="1"/>
</dbReference>
<comment type="caution">
    <text evidence="4">The sequence shown here is derived from an EMBL/GenBank/DDBJ whole genome shotgun (WGS) entry which is preliminary data.</text>
</comment>
<keyword evidence="5" id="KW-1185">Reference proteome</keyword>
<dbReference type="OrthoDB" id="1976910at2759"/>
<feature type="compositionally biased region" description="Polar residues" evidence="2">
    <location>
        <begin position="266"/>
        <end position="281"/>
    </location>
</feature>
<evidence type="ECO:0000259" key="3">
    <source>
        <dbReference type="PROSITE" id="PS51667"/>
    </source>
</evidence>
<feature type="region of interest" description="Disordered" evidence="2">
    <location>
        <begin position="266"/>
        <end position="404"/>
    </location>
</feature>
<feature type="compositionally biased region" description="Basic and acidic residues" evidence="2">
    <location>
        <begin position="485"/>
        <end position="497"/>
    </location>
</feature>
<protein>
    <recommendedName>
        <fullName evidence="3">WRC domain-containing protein</fullName>
    </recommendedName>
</protein>
<name>A0A8T0H1C5_CERPU</name>
<dbReference type="Proteomes" id="UP000822688">
    <property type="component" value="Chromosome 8"/>
</dbReference>
<feature type="region of interest" description="Disordered" evidence="2">
    <location>
        <begin position="170"/>
        <end position="190"/>
    </location>
</feature>
<evidence type="ECO:0000256" key="1">
    <source>
        <dbReference type="ARBA" id="ARBA00023242"/>
    </source>
</evidence>
<feature type="compositionally biased region" description="Low complexity" evidence="2">
    <location>
        <begin position="8"/>
        <end position="23"/>
    </location>
</feature>
<dbReference type="PROSITE" id="PS51667">
    <property type="entry name" value="WRC"/>
    <property type="match status" value="1"/>
</dbReference>
<feature type="region of interest" description="Disordered" evidence="2">
    <location>
        <begin position="481"/>
        <end position="500"/>
    </location>
</feature>
<dbReference type="InterPro" id="IPR014977">
    <property type="entry name" value="WRC_dom"/>
</dbReference>
<proteinExistence type="predicted"/>
<feature type="compositionally biased region" description="Basic residues" evidence="2">
    <location>
        <begin position="121"/>
        <end position="134"/>
    </location>
</feature>
<keyword evidence="1" id="KW-0539">Nucleus</keyword>
<feature type="region of interest" description="Disordered" evidence="2">
    <location>
        <begin position="1"/>
        <end position="142"/>
    </location>
</feature>
<gene>
    <name evidence="4" type="ORF">KC19_8G167700</name>
</gene>
<feature type="compositionally biased region" description="Basic and acidic residues" evidence="2">
    <location>
        <begin position="48"/>
        <end position="70"/>
    </location>
</feature>
<feature type="compositionally biased region" description="Polar residues" evidence="2">
    <location>
        <begin position="172"/>
        <end position="184"/>
    </location>
</feature>
<sequence length="513" mass="55820">MRIRKRTSQSVTQSQSQQQAVQVLKVHSTGTSAGRDDSSVVKVGVGVRKVECSDMQENRSRLEGGGDHEAPASPQSSSDVYAEPPAMESNHRLSDANVKDDHSDGEMSGSLEDDVKVTDKGRRKKQQSPTKRRKIEHESSLLFEGPSSMTAAELLAVNELANGVRQRLAASEHSTSEIQASKSPPTKPLENSKDALISSIFYVFDICGENGLSASEVVKYMLDHRLPGLKEGGARHTVQVANVLRSSSSFISLGDKKYLLCSSLDARNNDSSSKKPTGSTRHVTHIKIIAPASPQSGSDGKDSSDDELEKRTLNPTPRRGSKSRTPGTDAKANAHSHSRSGKKVQAEKPKSSITPQAQAPAVQVESKQEVRSDDGEAEPVVVKTTRRRGPSSSQKGKGPTQCKRYDGRGWQCSRLTEPGYSLCVHHQDLINKRAAKLKEQQTLNRLMESQHRKLAKSQPATPTIVDTPKVVAANNVITDSINGNARDHRDNVRDRDSGAPVQKRKMLSLLAIK</sequence>
<reference evidence="4" key="1">
    <citation type="submission" date="2020-06" db="EMBL/GenBank/DDBJ databases">
        <title>WGS assembly of Ceratodon purpureus strain R40.</title>
        <authorList>
            <person name="Carey S.B."/>
            <person name="Jenkins J."/>
            <person name="Shu S."/>
            <person name="Lovell J.T."/>
            <person name="Sreedasyam A."/>
            <person name="Maumus F."/>
            <person name="Tiley G.P."/>
            <person name="Fernandez-Pozo N."/>
            <person name="Barry K."/>
            <person name="Chen C."/>
            <person name="Wang M."/>
            <person name="Lipzen A."/>
            <person name="Daum C."/>
            <person name="Saski C.A."/>
            <person name="Payton A.C."/>
            <person name="Mcbreen J.C."/>
            <person name="Conrad R.E."/>
            <person name="Kollar L.M."/>
            <person name="Olsson S."/>
            <person name="Huttunen S."/>
            <person name="Landis J.B."/>
            <person name="Wickett N.J."/>
            <person name="Johnson M.G."/>
            <person name="Rensing S.A."/>
            <person name="Grimwood J."/>
            <person name="Schmutz J."/>
            <person name="Mcdaniel S.F."/>
        </authorList>
    </citation>
    <scope>NUCLEOTIDE SEQUENCE</scope>
    <source>
        <strain evidence="4">R40</strain>
    </source>
</reference>
<dbReference type="PANTHER" id="PTHR34122:SF4">
    <property type="entry name" value="WRC DOMAIN-CONTAINING PROTEIN"/>
    <property type="match status" value="1"/>
</dbReference>
<dbReference type="AlphaFoldDB" id="A0A8T0H1C5"/>
<accession>A0A8T0H1C5</accession>
<evidence type="ECO:0000313" key="4">
    <source>
        <dbReference type="EMBL" id="KAG0565140.1"/>
    </source>
</evidence>
<evidence type="ECO:0000313" key="5">
    <source>
        <dbReference type="Proteomes" id="UP000822688"/>
    </source>
</evidence>